<feature type="compositionally biased region" description="Basic and acidic residues" evidence="1">
    <location>
        <begin position="202"/>
        <end position="224"/>
    </location>
</feature>
<proteinExistence type="predicted"/>
<feature type="compositionally biased region" description="Pro residues" evidence="1">
    <location>
        <begin position="17"/>
        <end position="31"/>
    </location>
</feature>
<feature type="compositionally biased region" description="Low complexity" evidence="1">
    <location>
        <begin position="172"/>
        <end position="197"/>
    </location>
</feature>
<gene>
    <name evidence="2" type="ORF">WMY93_001839</name>
</gene>
<accession>A0AAW0PS28</accession>
<sequence>MRRSTAEPLLQSEQSTPPEPCSPPGHRPPPRVPREHREAVAQQQALVLQPTKQAQIVKTNQHMSSKQSRGQYAPSSPLPSRHLSSALKPGPGIDISPLGPPPDEPVYENRMVMAAAALGYSCDEALLRETSFCNSSKPHVQERLCAPSSSSLDGLACSGPVTQSNHSEPVRDSSGAGSMRVSSSTSSLASSSSLSDSGKLGPDVRNKVPDKSKHSQGSREEYKPRPFMGVTIRRHAFSSSTPISPSDMLCHGMAANDCEPYAKTVSTYQDQHKPHMAMAMSSLQNGTHDFTDKFCSAASCYKESKPPVALPHAYMDKSKPGLVRENPAIHVASIKPKRSFIESNV</sequence>
<feature type="compositionally biased region" description="Low complexity" evidence="1">
    <location>
        <begin position="40"/>
        <end position="49"/>
    </location>
</feature>
<dbReference type="AlphaFoldDB" id="A0AAW0PS28"/>
<feature type="compositionally biased region" description="Polar residues" evidence="1">
    <location>
        <begin position="50"/>
        <end position="70"/>
    </location>
</feature>
<name>A0AAW0PS28_9GOBI</name>
<dbReference type="Proteomes" id="UP001460270">
    <property type="component" value="Unassembled WGS sequence"/>
</dbReference>
<feature type="compositionally biased region" description="Low complexity" evidence="1">
    <location>
        <begin position="74"/>
        <end position="87"/>
    </location>
</feature>
<evidence type="ECO:0000313" key="3">
    <source>
        <dbReference type="Proteomes" id="UP001460270"/>
    </source>
</evidence>
<protein>
    <submittedName>
        <fullName evidence="2">Uncharacterized protein</fullName>
    </submittedName>
</protein>
<reference evidence="3" key="1">
    <citation type="submission" date="2024-04" db="EMBL/GenBank/DDBJ databases">
        <title>Salinicola lusitanus LLJ914,a marine bacterium isolated from the Okinawa Trough.</title>
        <authorList>
            <person name="Li J."/>
        </authorList>
    </citation>
    <scope>NUCLEOTIDE SEQUENCE [LARGE SCALE GENOMIC DNA]</scope>
</reference>
<evidence type="ECO:0000256" key="1">
    <source>
        <dbReference type="SAM" id="MobiDB-lite"/>
    </source>
</evidence>
<organism evidence="2 3">
    <name type="scientific">Mugilogobius chulae</name>
    <name type="common">yellowstripe goby</name>
    <dbReference type="NCBI Taxonomy" id="88201"/>
    <lineage>
        <taxon>Eukaryota</taxon>
        <taxon>Metazoa</taxon>
        <taxon>Chordata</taxon>
        <taxon>Craniata</taxon>
        <taxon>Vertebrata</taxon>
        <taxon>Euteleostomi</taxon>
        <taxon>Actinopterygii</taxon>
        <taxon>Neopterygii</taxon>
        <taxon>Teleostei</taxon>
        <taxon>Neoteleostei</taxon>
        <taxon>Acanthomorphata</taxon>
        <taxon>Gobiaria</taxon>
        <taxon>Gobiiformes</taxon>
        <taxon>Gobioidei</taxon>
        <taxon>Gobiidae</taxon>
        <taxon>Gobionellinae</taxon>
        <taxon>Mugilogobius</taxon>
    </lineage>
</organism>
<evidence type="ECO:0000313" key="2">
    <source>
        <dbReference type="EMBL" id="KAK7938513.1"/>
    </source>
</evidence>
<keyword evidence="3" id="KW-1185">Reference proteome</keyword>
<dbReference type="EMBL" id="JBBPFD010000002">
    <property type="protein sequence ID" value="KAK7938513.1"/>
    <property type="molecule type" value="Genomic_DNA"/>
</dbReference>
<comment type="caution">
    <text evidence="2">The sequence shown here is derived from an EMBL/GenBank/DDBJ whole genome shotgun (WGS) entry which is preliminary data.</text>
</comment>
<feature type="region of interest" description="Disordered" evidence="1">
    <location>
        <begin position="1"/>
        <end position="104"/>
    </location>
</feature>
<feature type="region of interest" description="Disordered" evidence="1">
    <location>
        <begin position="156"/>
        <end position="226"/>
    </location>
</feature>